<dbReference type="AlphaFoldDB" id="A0A7V7PQ75"/>
<dbReference type="RefSeq" id="WP_150969310.1">
    <property type="nucleotide sequence ID" value="NZ_VZDO01000005.1"/>
</dbReference>
<dbReference type="Pfam" id="PF06996">
    <property type="entry name" value="T6SS_TssG"/>
    <property type="match status" value="1"/>
</dbReference>
<dbReference type="PANTHER" id="PTHR35564">
    <property type="match status" value="1"/>
</dbReference>
<evidence type="ECO:0000313" key="2">
    <source>
        <dbReference type="Proteomes" id="UP000432089"/>
    </source>
</evidence>
<reference evidence="1 2" key="1">
    <citation type="submission" date="2019-09" db="EMBL/GenBank/DDBJ databases">
        <title>YIM 132180 draft genome.</title>
        <authorList>
            <person name="Zhang K."/>
        </authorList>
    </citation>
    <scope>NUCLEOTIDE SEQUENCE [LARGE SCALE GENOMIC DNA]</scope>
    <source>
        <strain evidence="1 2">YIM 132180</strain>
    </source>
</reference>
<name>A0A7V7PQ75_9HYPH</name>
<keyword evidence="2" id="KW-1185">Reference proteome</keyword>
<gene>
    <name evidence="1" type="primary">tssG</name>
    <name evidence="1" type="ORF">F6X38_08635</name>
</gene>
<dbReference type="NCBIfam" id="TIGR03347">
    <property type="entry name" value="VI_chp_1"/>
    <property type="match status" value="1"/>
</dbReference>
<dbReference type="EMBL" id="VZDO01000005">
    <property type="protein sequence ID" value="KAB0680237.1"/>
    <property type="molecule type" value="Genomic_DNA"/>
</dbReference>
<accession>A0A7V7PQ75</accession>
<sequence length="329" mass="35064">MSALLKDEPEATADALVERLLAEPHQFEASTALRVAERSGLAVDVEADASLALAPAAISQAKRGANGRLALRTPLSGLVGAFGALPPAYTEILLGERRRRSKSLAAFLDLFGDRLFRLFAASLEKYRLARLVRWEGVGGGNRIAGALLALAGLRTERLRDLNRAVGDEAVLRHAGFFANRTRNAASLAAMLSADSGLPVAVEQFRGRWLSVAPAEQTRLGGGARLGVDAMAGAKIKDHSGAFRVAIGPVGYLDYLSLEPRSPRIERLIALARLYAGPGLAFDVQVILRKGDVPECRLGDPAHPAKLGWNTWARSLPLSEDSGDAVIPAR</sequence>
<evidence type="ECO:0000313" key="1">
    <source>
        <dbReference type="EMBL" id="KAB0680237.1"/>
    </source>
</evidence>
<dbReference type="Proteomes" id="UP000432089">
    <property type="component" value="Unassembled WGS sequence"/>
</dbReference>
<dbReference type="PANTHER" id="PTHR35564:SF4">
    <property type="entry name" value="CYTOPLASMIC PROTEIN"/>
    <property type="match status" value="1"/>
</dbReference>
<proteinExistence type="predicted"/>
<organism evidence="1 2">
    <name type="scientific">Plantimonas leprariae</name>
    <dbReference type="NCBI Taxonomy" id="2615207"/>
    <lineage>
        <taxon>Bacteria</taxon>
        <taxon>Pseudomonadati</taxon>
        <taxon>Pseudomonadota</taxon>
        <taxon>Alphaproteobacteria</taxon>
        <taxon>Hyphomicrobiales</taxon>
        <taxon>Aurantimonadaceae</taxon>
        <taxon>Plantimonas</taxon>
    </lineage>
</organism>
<dbReference type="InterPro" id="IPR010732">
    <property type="entry name" value="T6SS_TssG-like"/>
</dbReference>
<comment type="caution">
    <text evidence="1">The sequence shown here is derived from an EMBL/GenBank/DDBJ whole genome shotgun (WGS) entry which is preliminary data.</text>
</comment>
<protein>
    <submittedName>
        <fullName evidence="1">Type VI secretion system baseplate subunit TssG</fullName>
    </submittedName>
</protein>